<dbReference type="InterPro" id="IPR036163">
    <property type="entry name" value="HMA_dom_sf"/>
</dbReference>
<evidence type="ECO:0000256" key="2">
    <source>
        <dbReference type="ARBA" id="ARBA00022723"/>
    </source>
</evidence>
<reference evidence="13 14" key="2">
    <citation type="journal article" date="2018" name="Annu Rev Anim Biosci">
        <title>Bat Biology, Genomes, and the Bat1K Project: To Generate Chromosome-Level Genomes for All Living Bat Species.</title>
        <authorList>
            <person name="Teeling E.C."/>
            <person name="Vernes S.C."/>
            <person name="Davalos L.M."/>
            <person name="Ray D.A."/>
            <person name="Gilbert M.T.P."/>
            <person name="Myers E."/>
        </authorList>
    </citation>
    <scope>NUCLEOTIDE SEQUENCE</scope>
</reference>
<dbReference type="GO" id="GO:0046872">
    <property type="term" value="F:metal ion binding"/>
    <property type="evidence" value="ECO:0007669"/>
    <property type="project" value="UniProtKB-KW"/>
</dbReference>
<dbReference type="GO" id="GO:0006825">
    <property type="term" value="P:copper ion transport"/>
    <property type="evidence" value="ECO:0007669"/>
    <property type="project" value="UniProtKB-KW"/>
</dbReference>
<dbReference type="PROSITE" id="PS01047">
    <property type="entry name" value="HMA_1"/>
    <property type="match status" value="1"/>
</dbReference>
<dbReference type="Pfam" id="PF00403">
    <property type="entry name" value="HMA"/>
    <property type="match status" value="1"/>
</dbReference>
<dbReference type="FunFam" id="3.30.70.100:FF:000008">
    <property type="entry name" value="Copper transport protein ATOX1"/>
    <property type="match status" value="1"/>
</dbReference>
<evidence type="ECO:0000256" key="9">
    <source>
        <dbReference type="ARBA" id="ARBA00040962"/>
    </source>
</evidence>
<dbReference type="GeneTree" id="ENSGT00940000163780"/>
<evidence type="ECO:0000256" key="3">
    <source>
        <dbReference type="ARBA" id="ARBA00022796"/>
    </source>
</evidence>
<dbReference type="Proteomes" id="UP000472240">
    <property type="component" value="Chromosome 22"/>
</dbReference>
<dbReference type="Gene3D" id="3.30.70.100">
    <property type="match status" value="1"/>
</dbReference>
<keyword evidence="6" id="KW-0143">Chaperone</keyword>
<keyword evidence="1" id="KW-0813">Transport</keyword>
<evidence type="ECO:0000256" key="8">
    <source>
        <dbReference type="ARBA" id="ARBA00038171"/>
    </source>
</evidence>
<dbReference type="InterPro" id="IPR006121">
    <property type="entry name" value="HMA_dom"/>
</dbReference>
<keyword evidence="3" id="KW-0187">Copper transport</keyword>
<dbReference type="SUPFAM" id="SSF55008">
    <property type="entry name" value="HMA, heavy metal-associated domain"/>
    <property type="match status" value="1"/>
</dbReference>
<reference evidence="13" key="4">
    <citation type="submission" date="2025-08" db="UniProtKB">
        <authorList>
            <consortium name="Ensembl"/>
        </authorList>
    </citation>
    <scope>IDENTIFICATION</scope>
</reference>
<evidence type="ECO:0000256" key="5">
    <source>
        <dbReference type="ARBA" id="ARBA00023065"/>
    </source>
</evidence>
<keyword evidence="2" id="KW-0479">Metal-binding</keyword>
<dbReference type="InParanoid" id="A0A671FD74"/>
<dbReference type="AlphaFoldDB" id="A0A671FD74"/>
<dbReference type="InterPro" id="IPR051881">
    <property type="entry name" value="Copper_transport_ATOX1-like"/>
</dbReference>
<keyword evidence="14" id="KW-1185">Reference proteome</keyword>
<comment type="function">
    <text evidence="7">Binds and deliver cytosolic copper to the copper ATPase proteins. May be important in cellular antioxidant defense.</text>
</comment>
<evidence type="ECO:0000259" key="12">
    <source>
        <dbReference type="PROSITE" id="PS50846"/>
    </source>
</evidence>
<dbReference type="OMA" id="ETSFWPE"/>
<name>A0A671FD74_RHIFE</name>
<comment type="subunit">
    <text evidence="11">Homodimer. Interacts with ATP7B. Interacts with ATP7A. Interacts (via dimer form) with SLC31A1 (via C-terminal domain); this interaction improves ATOX1 stability and controls intracellular Cu(I) levels.</text>
</comment>
<evidence type="ECO:0000313" key="14">
    <source>
        <dbReference type="Proteomes" id="UP000472240"/>
    </source>
</evidence>
<dbReference type="PANTHER" id="PTHR46365">
    <property type="entry name" value="COPPER TRANSPORT PROTEIN ATOX1"/>
    <property type="match status" value="1"/>
</dbReference>
<reference evidence="14" key="3">
    <citation type="submission" date="2018-12" db="EMBL/GenBank/DDBJ databases">
        <title>G10K-VGP greater horseshoe bat female genome, primary haplotype.</title>
        <authorList>
            <person name="Teeling E."/>
            <person name="Myers G."/>
            <person name="Vernes S."/>
            <person name="Pippel M."/>
            <person name="Winkler S."/>
            <person name="Fedrigo O."/>
            <person name="Rhie A."/>
            <person name="Koren S."/>
            <person name="Phillippy A."/>
            <person name="Lewin H."/>
            <person name="Damas J."/>
            <person name="Howe K."/>
            <person name="Mountcastle J."/>
            <person name="Jarvis E.D."/>
        </authorList>
    </citation>
    <scope>NUCLEOTIDE SEQUENCE [LARGE SCALE GENOMIC DNA]</scope>
</reference>
<evidence type="ECO:0000256" key="7">
    <source>
        <dbReference type="ARBA" id="ARBA00037651"/>
    </source>
</evidence>
<dbReference type="PROSITE" id="PS50846">
    <property type="entry name" value="HMA_2"/>
    <property type="match status" value="1"/>
</dbReference>
<organism evidence="13 14">
    <name type="scientific">Rhinolophus ferrumequinum</name>
    <name type="common">Greater horseshoe bat</name>
    <dbReference type="NCBI Taxonomy" id="59479"/>
    <lineage>
        <taxon>Eukaryota</taxon>
        <taxon>Metazoa</taxon>
        <taxon>Chordata</taxon>
        <taxon>Craniata</taxon>
        <taxon>Vertebrata</taxon>
        <taxon>Euteleostomi</taxon>
        <taxon>Mammalia</taxon>
        <taxon>Eutheria</taxon>
        <taxon>Laurasiatheria</taxon>
        <taxon>Chiroptera</taxon>
        <taxon>Yinpterochiroptera</taxon>
        <taxon>Rhinolophoidea</taxon>
        <taxon>Rhinolophidae</taxon>
        <taxon>Rhinolophinae</taxon>
        <taxon>Rhinolophus</taxon>
    </lineage>
</organism>
<proteinExistence type="inferred from homology"/>
<sequence>KKTQKPEVHKFSIDMTCESCSNAVTRILNKLGRVQYEINLPNKKVCIESEHSVGTLLETLRKTGETVTYLGLS</sequence>
<accession>A0A671FD74</accession>
<comment type="similarity">
    <text evidence="8">Belongs to the ATX1 family.</text>
</comment>
<dbReference type="Ensembl" id="ENSRFET00010022184.1">
    <property type="protein sequence ID" value="ENSRFEP00010020357.1"/>
    <property type="gene ID" value="ENSRFEG00010013698.1"/>
</dbReference>
<dbReference type="InterPro" id="IPR017969">
    <property type="entry name" value="Heavy-metal-associated_CS"/>
</dbReference>
<feature type="domain" description="HMA" evidence="12">
    <location>
        <begin position="6"/>
        <end position="72"/>
    </location>
</feature>
<dbReference type="GO" id="GO:0005829">
    <property type="term" value="C:cytosol"/>
    <property type="evidence" value="ECO:0007669"/>
    <property type="project" value="TreeGrafter"/>
</dbReference>
<dbReference type="PANTHER" id="PTHR46365:SF1">
    <property type="entry name" value="COPPER TRANSPORT PROTEIN ATOX1"/>
    <property type="match status" value="1"/>
</dbReference>
<evidence type="ECO:0000256" key="4">
    <source>
        <dbReference type="ARBA" id="ARBA00023008"/>
    </source>
</evidence>
<evidence type="ECO:0000256" key="6">
    <source>
        <dbReference type="ARBA" id="ARBA00023186"/>
    </source>
</evidence>
<evidence type="ECO:0000313" key="13">
    <source>
        <dbReference type="Ensembl" id="ENSRFEP00010020357.1"/>
    </source>
</evidence>
<dbReference type="GO" id="GO:0016531">
    <property type="term" value="F:copper chaperone activity"/>
    <property type="evidence" value="ECO:0007669"/>
    <property type="project" value="TreeGrafter"/>
</dbReference>
<dbReference type="CDD" id="cd00371">
    <property type="entry name" value="HMA"/>
    <property type="match status" value="1"/>
</dbReference>
<evidence type="ECO:0000256" key="11">
    <source>
        <dbReference type="ARBA" id="ARBA00046351"/>
    </source>
</evidence>
<keyword evidence="4" id="KW-0186">Copper</keyword>
<evidence type="ECO:0000256" key="10">
    <source>
        <dbReference type="ARBA" id="ARBA00043201"/>
    </source>
</evidence>
<keyword evidence="5" id="KW-0406">Ion transport</keyword>
<reference evidence="13 14" key="1">
    <citation type="journal article" date="2015" name="Annu Rev Anim Biosci">
        <title>The Genome 10K Project: a way forward.</title>
        <authorList>
            <person name="Koepfli K.P."/>
            <person name="Paten B."/>
            <person name="O'Brien S.J."/>
            <person name="Koepfli K.P."/>
            <person name="Paten B."/>
            <person name="Antunes A."/>
            <person name="Belov K."/>
            <person name="Bustamante C."/>
            <person name="Castoe T.A."/>
            <person name="Clawson H."/>
            <person name="Crawford A.J."/>
            <person name="Diekhans M."/>
            <person name="Distel D."/>
            <person name="Durbin R."/>
            <person name="Earl D."/>
            <person name="Fujita M.K."/>
            <person name="Gamble T."/>
            <person name="Georges A."/>
            <person name="Gemmell N."/>
            <person name="Gilbert M.T."/>
            <person name="Graves J.M."/>
            <person name="Green R.E."/>
            <person name="Hickey G."/>
            <person name="Jarvis E.D."/>
            <person name="Johnson W."/>
            <person name="Komissarov A."/>
            <person name="Korf I."/>
            <person name="Kuhn R."/>
            <person name="Larkin D.M."/>
            <person name="Lewin H."/>
            <person name="Lopez J.V."/>
            <person name="Ma J."/>
            <person name="Marques-Bonet T."/>
            <person name="Miller W."/>
            <person name="Murphy R."/>
            <person name="Pevzner P."/>
            <person name="Shapiro B."/>
            <person name="Steiner C."/>
            <person name="Tamazian G."/>
            <person name="Venkatesh B."/>
            <person name="Wang J."/>
            <person name="Wayne R."/>
            <person name="Wiley E."/>
            <person name="Yang H."/>
            <person name="Zhang G."/>
            <person name="Haussler D."/>
            <person name="Ryder O."/>
            <person name="O'Brien S.J."/>
        </authorList>
    </citation>
    <scope>NUCLEOTIDE SEQUENCE</scope>
</reference>
<reference evidence="13" key="5">
    <citation type="submission" date="2025-09" db="UniProtKB">
        <authorList>
            <consortium name="Ensembl"/>
        </authorList>
    </citation>
    <scope>IDENTIFICATION</scope>
</reference>
<protein>
    <recommendedName>
        <fullName evidence="9">Copper transport protein ATOX1</fullName>
    </recommendedName>
    <alternativeName>
        <fullName evidence="10">Metal transport protein ATX1</fullName>
    </alternativeName>
</protein>
<evidence type="ECO:0000256" key="1">
    <source>
        <dbReference type="ARBA" id="ARBA00022448"/>
    </source>
</evidence>